<dbReference type="PROSITE" id="PS51007">
    <property type="entry name" value="CYTC"/>
    <property type="match status" value="1"/>
</dbReference>
<organism evidence="7 8">
    <name type="scientific">Cupriavidus plantarum</name>
    <dbReference type="NCBI Taxonomy" id="942865"/>
    <lineage>
        <taxon>Bacteria</taxon>
        <taxon>Pseudomonadati</taxon>
        <taxon>Pseudomonadota</taxon>
        <taxon>Betaproteobacteria</taxon>
        <taxon>Burkholderiales</taxon>
        <taxon>Burkholderiaceae</taxon>
        <taxon>Cupriavidus</taxon>
    </lineage>
</organism>
<dbReference type="SUPFAM" id="SSF46626">
    <property type="entry name" value="Cytochrome c"/>
    <property type="match status" value="1"/>
</dbReference>
<feature type="chain" id="PRO_5016292058" evidence="5">
    <location>
        <begin position="30"/>
        <end position="802"/>
    </location>
</feature>
<evidence type="ECO:0000256" key="3">
    <source>
        <dbReference type="ARBA" id="ARBA00023004"/>
    </source>
</evidence>
<reference evidence="7 8" key="1">
    <citation type="submission" date="2018-05" db="EMBL/GenBank/DDBJ databases">
        <title>Genomic Encyclopedia of Type Strains, Phase IV (KMG-V): Genome sequencing to study the core and pangenomes of soil and plant-associated prokaryotes.</title>
        <authorList>
            <person name="Whitman W."/>
        </authorList>
    </citation>
    <scope>NUCLEOTIDE SEQUENCE [LARGE SCALE GENOMIC DNA]</scope>
    <source>
        <strain evidence="7 8">SLV-132</strain>
    </source>
</reference>
<feature type="signal peptide" evidence="5">
    <location>
        <begin position="1"/>
        <end position="29"/>
    </location>
</feature>
<evidence type="ECO:0000256" key="5">
    <source>
        <dbReference type="SAM" id="SignalP"/>
    </source>
</evidence>
<protein>
    <submittedName>
        <fullName evidence="7">CxxC motif-containing protein (DUF1111 family)</fullName>
    </submittedName>
</protein>
<dbReference type="RefSeq" id="WP_109585569.1">
    <property type="nucleotide sequence ID" value="NZ_QGGT01000011.1"/>
</dbReference>
<dbReference type="InterPro" id="IPR010538">
    <property type="entry name" value="DHOR"/>
</dbReference>
<comment type="caution">
    <text evidence="7">The sequence shown here is derived from an EMBL/GenBank/DDBJ whole genome shotgun (WGS) entry which is preliminary data.</text>
</comment>
<keyword evidence="3 4" id="KW-0408">Iron</keyword>
<proteinExistence type="predicted"/>
<dbReference type="PANTHER" id="PTHR30600:SF4">
    <property type="entry name" value="CYTOCHROME C DOMAIN-CONTAINING PROTEIN"/>
    <property type="match status" value="1"/>
</dbReference>
<feature type="domain" description="Cytochrome c" evidence="6">
    <location>
        <begin position="670"/>
        <end position="802"/>
    </location>
</feature>
<dbReference type="InterPro" id="IPR051395">
    <property type="entry name" value="Cytochrome_c_Peroxidase/MauG"/>
</dbReference>
<evidence type="ECO:0000256" key="4">
    <source>
        <dbReference type="PROSITE-ProRule" id="PRU00433"/>
    </source>
</evidence>
<keyword evidence="5" id="KW-0732">Signal</keyword>
<dbReference type="PANTHER" id="PTHR30600">
    <property type="entry name" value="CYTOCHROME C PEROXIDASE-RELATED"/>
    <property type="match status" value="1"/>
</dbReference>
<evidence type="ECO:0000313" key="8">
    <source>
        <dbReference type="Proteomes" id="UP000245754"/>
    </source>
</evidence>
<gene>
    <name evidence="7" type="ORF">C7419_11111</name>
</gene>
<sequence>MMHRKSQAPSRWMAAVCRSACLLLGAGLAASILTLSGCGGGDGSGGGNTGNGGNGSNGTGPSTNQPLPVGAFTPLSWSNVEPSTQYTLADGTLVTRVGGRVRDRHARETSENGTNVGGDLYGIFAPHYFERRTHAITIYDNVSPANPAERILTLVIKPQWWMYGTNFRFGFIGRRDGDDPGPTAVALYGDNGGVKRLPAGMLKEGQELRTPIANYDSLGEDPDTNYDTDLNVPPQDGEFVLVKQIKTLPRLNRGLRNGDLVEFELGIFLAGRQGDALGRFNYYADVITYKVGSPGVVPWFRGPCCDAAAIPWDTKLIPAEAYAGGPMMTLHEDASNEPEMQLLQSSPNIAGRNIQPFVEGRRLFHSSFLTGAHVEAGNPTLFDTLANRAGPRFQEAACVQCHTNNGKSSPGFNVPLNNMVVLTGSADANGNVAPDARFGGRIWQGLVTDGGRTYDGRNAILRVSSYRNMSGKYPDGSAYTLQTPVYTLTDVNGNTLPMPDRMSVRASPHLAGMGLLEAVPEATLVALAQASATDPDGTLGRVQVVPDAVDPRISRVGRFGWKASSATVLQQTADALNGDMGVTTSLLPKHFCGRATAGSDCRAADANGPELADADVDRISHYLSLLGVPAQRHFRGQQFNGIPAPTIVEQLKQGGAVITAAQQAENRMQDRVARGGQLFAQARCTSCHAASLTTGGAHKFAELRNQLIHPYTDLLLHDMGPDLADNYPQGNAGGSEWRTAPLWGLGLLASIDPNTRYLHDGRARTIEEAILWHGGQGSAARDRFKALGADDRQQLIDFVNSL</sequence>
<keyword evidence="1 4" id="KW-0349">Heme</keyword>
<keyword evidence="8" id="KW-1185">Reference proteome</keyword>
<dbReference type="Pfam" id="PF06537">
    <property type="entry name" value="DHOR"/>
    <property type="match status" value="2"/>
</dbReference>
<dbReference type="AlphaFoldDB" id="A0A316EKZ2"/>
<evidence type="ECO:0000313" key="7">
    <source>
        <dbReference type="EMBL" id="PWK30970.1"/>
    </source>
</evidence>
<evidence type="ECO:0000256" key="2">
    <source>
        <dbReference type="ARBA" id="ARBA00022723"/>
    </source>
</evidence>
<keyword evidence="2 4" id="KW-0479">Metal-binding</keyword>
<evidence type="ECO:0000256" key="1">
    <source>
        <dbReference type="ARBA" id="ARBA00022617"/>
    </source>
</evidence>
<dbReference type="InterPro" id="IPR009056">
    <property type="entry name" value="Cyt_c-like_dom"/>
</dbReference>
<dbReference type="GO" id="GO:0046872">
    <property type="term" value="F:metal ion binding"/>
    <property type="evidence" value="ECO:0007669"/>
    <property type="project" value="UniProtKB-KW"/>
</dbReference>
<dbReference type="GO" id="GO:0020037">
    <property type="term" value="F:heme binding"/>
    <property type="evidence" value="ECO:0007669"/>
    <property type="project" value="InterPro"/>
</dbReference>
<dbReference type="GO" id="GO:0004130">
    <property type="term" value="F:cytochrome-c peroxidase activity"/>
    <property type="evidence" value="ECO:0007669"/>
    <property type="project" value="TreeGrafter"/>
</dbReference>
<name>A0A316EKZ2_9BURK</name>
<evidence type="ECO:0000259" key="6">
    <source>
        <dbReference type="PROSITE" id="PS51007"/>
    </source>
</evidence>
<dbReference type="InterPro" id="IPR036909">
    <property type="entry name" value="Cyt_c-like_dom_sf"/>
</dbReference>
<dbReference type="Proteomes" id="UP000245754">
    <property type="component" value="Unassembled WGS sequence"/>
</dbReference>
<dbReference type="GO" id="GO:0009055">
    <property type="term" value="F:electron transfer activity"/>
    <property type="evidence" value="ECO:0007669"/>
    <property type="project" value="InterPro"/>
</dbReference>
<dbReference type="Gene3D" id="1.10.760.10">
    <property type="entry name" value="Cytochrome c-like domain"/>
    <property type="match status" value="1"/>
</dbReference>
<dbReference type="EMBL" id="QGGT01000011">
    <property type="protein sequence ID" value="PWK30970.1"/>
    <property type="molecule type" value="Genomic_DNA"/>
</dbReference>
<accession>A0A316EKZ2</accession>